<proteinExistence type="predicted"/>
<dbReference type="EMBL" id="CBSX010000036">
    <property type="protein sequence ID" value="CDH04527.1"/>
    <property type="molecule type" value="Genomic_DNA"/>
</dbReference>
<evidence type="ECO:0000313" key="1">
    <source>
        <dbReference type="EMBL" id="CDH04527.1"/>
    </source>
</evidence>
<organism evidence="1">
    <name type="scientific">Xenorhabdus bovienii str. oregonense</name>
    <dbReference type="NCBI Taxonomy" id="1398202"/>
    <lineage>
        <taxon>Bacteria</taxon>
        <taxon>Pseudomonadati</taxon>
        <taxon>Pseudomonadota</taxon>
        <taxon>Gammaproteobacteria</taxon>
        <taxon>Enterobacterales</taxon>
        <taxon>Morganellaceae</taxon>
        <taxon>Xenorhabdus</taxon>
    </lineage>
</organism>
<dbReference type="RefSeq" id="WP_038254715.1">
    <property type="nucleotide sequence ID" value="NZ_CAWLUU010000115.1"/>
</dbReference>
<dbReference type="AlphaFoldDB" id="A0A077NQY0"/>
<evidence type="ECO:0008006" key="2">
    <source>
        <dbReference type="Google" id="ProtNLM"/>
    </source>
</evidence>
<reference evidence="1" key="1">
    <citation type="submission" date="2013-07" db="EMBL/GenBank/DDBJ databases">
        <title>Sub-species coevolution in mutualistic symbiosis.</title>
        <authorList>
            <person name="Murfin K."/>
            <person name="Klassen J."/>
            <person name="Lee M."/>
            <person name="Forst S."/>
            <person name="Stock P."/>
            <person name="Goodrich-Blair H."/>
        </authorList>
    </citation>
    <scope>NUCLEOTIDE SEQUENCE [LARGE SCALE GENOMIC DNA]</scope>
    <source>
        <strain evidence="1">Oregonense</strain>
    </source>
</reference>
<name>A0A077NQY0_XENBV</name>
<dbReference type="HOGENOM" id="CLU_180054_0_0_6"/>
<gene>
    <name evidence="1" type="ORF">XBO1_1300101</name>
</gene>
<comment type="caution">
    <text evidence="1">The sequence shown here is derived from an EMBL/GenBank/DDBJ whole genome shotgun (WGS) entry which is preliminary data.</text>
</comment>
<dbReference type="Proteomes" id="UP000028483">
    <property type="component" value="Unassembled WGS sequence"/>
</dbReference>
<protein>
    <recommendedName>
        <fullName evidence="2">Heavy metal-binding domain-containing protein</fullName>
    </recommendedName>
</protein>
<accession>A0A077NQY0</accession>
<sequence>MSKIVLSTNTIPAEFELIEIHGFTEYTQKIEISDKGLIRNITERNRNEHQEALDNFVRNAGNQGNVIFDVKISTAVGQFKNGTFLYKTYYGTVATVERKSPN</sequence>